<evidence type="ECO:0000259" key="2">
    <source>
        <dbReference type="SMART" id="SM00822"/>
    </source>
</evidence>
<dbReference type="PANTHER" id="PTHR42760">
    <property type="entry name" value="SHORT-CHAIN DEHYDROGENASES/REDUCTASES FAMILY MEMBER"/>
    <property type="match status" value="1"/>
</dbReference>
<dbReference type="CDD" id="cd05233">
    <property type="entry name" value="SDR_c"/>
    <property type="match status" value="1"/>
</dbReference>
<dbReference type="GO" id="GO:0030497">
    <property type="term" value="P:fatty acid elongation"/>
    <property type="evidence" value="ECO:0007669"/>
    <property type="project" value="TreeGrafter"/>
</dbReference>
<dbReference type="InterPro" id="IPR036291">
    <property type="entry name" value="NAD(P)-bd_dom_sf"/>
</dbReference>
<dbReference type="PROSITE" id="PS00061">
    <property type="entry name" value="ADH_SHORT"/>
    <property type="match status" value="1"/>
</dbReference>
<dbReference type="FunFam" id="3.40.50.720:FF:000084">
    <property type="entry name" value="Short-chain dehydrogenase reductase"/>
    <property type="match status" value="1"/>
</dbReference>
<sequence length="291" mass="30707">MATVCPKKARRRIFLEIAPIARFLTAGNFHPSSKSKGEILMSGLFDLSDDVAVVTGAGRGIGEGIAKTLATAGAAVVCAARRADEVERVAAEIRAAGGRAVAMPTDVTDNAAVEALAQKAISEFGHLDIWVNNAGGSPIQAPLTNLDPNEWDATMRLNITSVWVCTNVAAKLMRDGGRIVNISSKAAVNTVMGSGHYAAAKAAVNSLTVTYAKELGPRIRVNCIMPGAVPTEIMMKALRLEDDDLPKLEKMLRLPMRRLGTPEDLGQAVLYFVSPASSWVTGQVIGIDGGL</sequence>
<name>A0A6J6YV51_9ZZZZ</name>
<evidence type="ECO:0000256" key="1">
    <source>
        <dbReference type="ARBA" id="ARBA00006484"/>
    </source>
</evidence>
<dbReference type="InterPro" id="IPR057326">
    <property type="entry name" value="KR_dom"/>
</dbReference>
<dbReference type="Pfam" id="PF13561">
    <property type="entry name" value="adh_short_C2"/>
    <property type="match status" value="1"/>
</dbReference>
<evidence type="ECO:0000313" key="3">
    <source>
        <dbReference type="EMBL" id="CAB4813089.1"/>
    </source>
</evidence>
<comment type="similarity">
    <text evidence="1">Belongs to the short-chain dehydrogenases/reductases (SDR) family.</text>
</comment>
<proteinExistence type="inferred from homology"/>
<dbReference type="GO" id="GO:0016616">
    <property type="term" value="F:oxidoreductase activity, acting on the CH-OH group of donors, NAD or NADP as acceptor"/>
    <property type="evidence" value="ECO:0007669"/>
    <property type="project" value="TreeGrafter"/>
</dbReference>
<dbReference type="Gene3D" id="3.40.50.720">
    <property type="entry name" value="NAD(P)-binding Rossmann-like Domain"/>
    <property type="match status" value="1"/>
</dbReference>
<protein>
    <submittedName>
        <fullName evidence="3">Unannotated protein</fullName>
    </submittedName>
</protein>
<dbReference type="NCBIfam" id="NF005559">
    <property type="entry name" value="PRK07231.1"/>
    <property type="match status" value="1"/>
</dbReference>
<dbReference type="SUPFAM" id="SSF51735">
    <property type="entry name" value="NAD(P)-binding Rossmann-fold domains"/>
    <property type="match status" value="1"/>
</dbReference>
<dbReference type="PRINTS" id="PR00081">
    <property type="entry name" value="GDHRDH"/>
</dbReference>
<feature type="domain" description="Ketoreductase" evidence="2">
    <location>
        <begin position="50"/>
        <end position="233"/>
    </location>
</feature>
<reference evidence="3" key="1">
    <citation type="submission" date="2020-05" db="EMBL/GenBank/DDBJ databases">
        <authorList>
            <person name="Chiriac C."/>
            <person name="Salcher M."/>
            <person name="Ghai R."/>
            <person name="Kavagutti S V."/>
        </authorList>
    </citation>
    <scope>NUCLEOTIDE SEQUENCE</scope>
</reference>
<dbReference type="InterPro" id="IPR002347">
    <property type="entry name" value="SDR_fam"/>
</dbReference>
<dbReference type="EMBL" id="CAFBPS010000122">
    <property type="protein sequence ID" value="CAB5034704.1"/>
    <property type="molecule type" value="Genomic_DNA"/>
</dbReference>
<dbReference type="InterPro" id="IPR020904">
    <property type="entry name" value="Sc_DH/Rdtase_CS"/>
</dbReference>
<dbReference type="PANTHER" id="PTHR42760:SF40">
    <property type="entry name" value="3-OXOACYL-[ACYL-CARRIER-PROTEIN] REDUCTASE, CHLOROPLASTIC"/>
    <property type="match status" value="1"/>
</dbReference>
<dbReference type="EMBL" id="CAFAAL010000141">
    <property type="protein sequence ID" value="CAB4813089.1"/>
    <property type="molecule type" value="Genomic_DNA"/>
</dbReference>
<accession>A0A6J6YV51</accession>
<gene>
    <name evidence="3" type="ORF">UFOPK3004_01369</name>
    <name evidence="4" type="ORF">UFOPK4134_01373</name>
</gene>
<evidence type="ECO:0000313" key="4">
    <source>
        <dbReference type="EMBL" id="CAB5034704.1"/>
    </source>
</evidence>
<dbReference type="PRINTS" id="PR00080">
    <property type="entry name" value="SDRFAMILY"/>
</dbReference>
<dbReference type="SMART" id="SM00822">
    <property type="entry name" value="PKS_KR"/>
    <property type="match status" value="1"/>
</dbReference>
<organism evidence="3">
    <name type="scientific">freshwater metagenome</name>
    <dbReference type="NCBI Taxonomy" id="449393"/>
    <lineage>
        <taxon>unclassified sequences</taxon>
        <taxon>metagenomes</taxon>
        <taxon>ecological metagenomes</taxon>
    </lineage>
</organism>
<dbReference type="AlphaFoldDB" id="A0A6J6YV51"/>